<evidence type="ECO:0000256" key="3">
    <source>
        <dbReference type="ARBA" id="ARBA00012587"/>
    </source>
</evidence>
<dbReference type="Pfam" id="PF01476">
    <property type="entry name" value="LysM"/>
    <property type="match status" value="2"/>
</dbReference>
<dbReference type="EMBL" id="LXEN01000114">
    <property type="protein sequence ID" value="OAT25201.1"/>
    <property type="molecule type" value="Genomic_DNA"/>
</dbReference>
<keyword evidence="5" id="KW-0961">Cell wall biogenesis/degradation</keyword>
<dbReference type="Gene3D" id="1.10.530.10">
    <property type="match status" value="1"/>
</dbReference>
<evidence type="ECO:0000256" key="1">
    <source>
        <dbReference type="ARBA" id="ARBA00001420"/>
    </source>
</evidence>
<dbReference type="STRING" id="1354337.M983_2412"/>
<gene>
    <name evidence="7" type="ORF">M983_2412</name>
</gene>
<dbReference type="PROSITE" id="PS00922">
    <property type="entry name" value="TRANSGLYCOSYLASE"/>
    <property type="match status" value="1"/>
</dbReference>
<comment type="similarity">
    <text evidence="2">Belongs to the transglycosylase Slt family.</text>
</comment>
<dbReference type="Gene3D" id="3.10.350.10">
    <property type="entry name" value="LysM domain"/>
    <property type="match status" value="2"/>
</dbReference>
<comment type="catalytic activity">
    <reaction evidence="1">
        <text>Exolytic cleavage of the (1-&gt;4)-beta-glycosidic linkage between N-acetylmuramic acid (MurNAc) and N-acetylglucosamine (GlcNAc) residues in peptidoglycan, from either the reducing or the non-reducing ends of the peptidoglycan chains, with concomitant formation of a 1,6-anhydrobond in the MurNAc residue.</text>
        <dbReference type="EC" id="4.2.2.n1"/>
    </reaction>
</comment>
<dbReference type="GO" id="GO:0000270">
    <property type="term" value="P:peptidoglycan metabolic process"/>
    <property type="evidence" value="ECO:0007669"/>
    <property type="project" value="InterPro"/>
</dbReference>
<dbReference type="SMART" id="SM00257">
    <property type="entry name" value="LysM"/>
    <property type="match status" value="2"/>
</dbReference>
<name>A0A198FLZ2_9GAMM</name>
<dbReference type="SUPFAM" id="SSF54106">
    <property type="entry name" value="LysM domain"/>
    <property type="match status" value="2"/>
</dbReference>
<keyword evidence="7" id="KW-0378">Hydrolase</keyword>
<dbReference type="NCBIfam" id="NF008050">
    <property type="entry name" value="PRK10783.1"/>
    <property type="match status" value="1"/>
</dbReference>
<dbReference type="FunFam" id="1.10.530.10:FF:000004">
    <property type="entry name" value="Membrane-bound lytic murein transglycosylase D"/>
    <property type="match status" value="1"/>
</dbReference>
<proteinExistence type="inferred from homology"/>
<sequence length="446" mass="50300">MKTKAILFSILLLAGCQQSGHIKPNLSAITPTQQGPLTADEPQYDVRTNLWGYVISELNMDIPDNERISQQESYFLDNPQHIQTVATRAEPYMYWIIDEIEKRDLPMELALVPVVESAFNPHVTSSAKAAGLWQFVPITANYYGLKQNKWYDGRRDVAASTTAALDLLERLYIMFDNDWSLALAAYNAGEGRVMQAMKANESKNLPTDYWSLSLPKETMNYVPKILALSKVIQENQETIILPNSNYRDKALASIDIGEQITLSKVAELSHLPISTVKDYNPGYKRDITAPNGPHVIMLPRNKLTQFKTAFADEAILETIRFAVAKANQSIKQESSKPNIPASIYKVRSGDSFYAIARRYNMSVKELQRLNGLNAKSTLLAGQTLKINNTVGRPTQSKQSRSYYKVRQGDSYYSIAHRHGINLKELISWNADIKMLKPGTQLTLYLK</sequence>
<evidence type="ECO:0000313" key="7">
    <source>
        <dbReference type="EMBL" id="OAT25201.1"/>
    </source>
</evidence>
<dbReference type="Proteomes" id="UP000094023">
    <property type="component" value="Unassembled WGS sequence"/>
</dbReference>
<dbReference type="Pfam" id="PF01464">
    <property type="entry name" value="SLT"/>
    <property type="match status" value="1"/>
</dbReference>
<dbReference type="CDD" id="cd16894">
    <property type="entry name" value="MltD-like"/>
    <property type="match status" value="1"/>
</dbReference>
<feature type="domain" description="LysM" evidence="6">
    <location>
        <begin position="401"/>
        <end position="445"/>
    </location>
</feature>
<dbReference type="PANTHER" id="PTHR33734:SF22">
    <property type="entry name" value="MEMBRANE-BOUND LYTIC MUREIN TRANSGLYCOSYLASE D"/>
    <property type="match status" value="1"/>
</dbReference>
<keyword evidence="4" id="KW-0456">Lyase</keyword>
<dbReference type="PROSITE" id="PS51257">
    <property type="entry name" value="PROKAR_LIPOPROTEIN"/>
    <property type="match status" value="1"/>
</dbReference>
<dbReference type="OrthoDB" id="9815002at2"/>
<reference evidence="7 8" key="1">
    <citation type="submission" date="2016-04" db="EMBL/GenBank/DDBJ databases">
        <title>ATOL: Assembling a taxonomically balanced genome-scale reconstruction of the evolutionary history of the Enterobacteriaceae.</title>
        <authorList>
            <person name="Plunkett G.III."/>
            <person name="Neeno-Eckwall E.C."/>
            <person name="Glasner J.D."/>
            <person name="Perna N.T."/>
        </authorList>
    </citation>
    <scope>NUCLEOTIDE SEQUENCE [LARGE SCALE GENOMIC DNA]</scope>
    <source>
        <strain evidence="7 8">ATCC 19692</strain>
    </source>
</reference>
<dbReference type="InterPro" id="IPR008258">
    <property type="entry name" value="Transglycosylase_SLT_dom_1"/>
</dbReference>
<keyword evidence="8" id="KW-1185">Reference proteome</keyword>
<dbReference type="PANTHER" id="PTHR33734">
    <property type="entry name" value="LYSM DOMAIN-CONTAINING GPI-ANCHORED PROTEIN 2"/>
    <property type="match status" value="1"/>
</dbReference>
<evidence type="ECO:0000256" key="2">
    <source>
        <dbReference type="ARBA" id="ARBA00007734"/>
    </source>
</evidence>
<dbReference type="CDD" id="cd00118">
    <property type="entry name" value="LysM"/>
    <property type="match status" value="2"/>
</dbReference>
<dbReference type="InterPro" id="IPR018392">
    <property type="entry name" value="LysM"/>
</dbReference>
<accession>A0A198FLZ2</accession>
<organism evidence="7 8">
    <name type="scientific">Proteus myxofaciens ATCC 19692</name>
    <dbReference type="NCBI Taxonomy" id="1354337"/>
    <lineage>
        <taxon>Bacteria</taxon>
        <taxon>Pseudomonadati</taxon>
        <taxon>Pseudomonadota</taxon>
        <taxon>Gammaproteobacteria</taxon>
        <taxon>Enterobacterales</taxon>
        <taxon>Morganellaceae</taxon>
        <taxon>Proteus</taxon>
    </lineage>
</organism>
<dbReference type="GO" id="GO:0071555">
    <property type="term" value="P:cell wall organization"/>
    <property type="evidence" value="ECO:0007669"/>
    <property type="project" value="UniProtKB-KW"/>
</dbReference>
<evidence type="ECO:0000259" key="6">
    <source>
        <dbReference type="PROSITE" id="PS51782"/>
    </source>
</evidence>
<feature type="domain" description="LysM" evidence="6">
    <location>
        <begin position="342"/>
        <end position="386"/>
    </location>
</feature>
<dbReference type="GO" id="GO:0008932">
    <property type="term" value="F:lytic endotransglycosylase activity"/>
    <property type="evidence" value="ECO:0007669"/>
    <property type="project" value="TreeGrafter"/>
</dbReference>
<protein>
    <recommendedName>
        <fullName evidence="3">peptidoglycan lytic exotransglycosylase</fullName>
        <ecNumber evidence="3">4.2.2.n1</ecNumber>
    </recommendedName>
</protein>
<dbReference type="PATRIC" id="fig|1354337.4.peg.2478"/>
<comment type="caution">
    <text evidence="7">The sequence shown here is derived from an EMBL/GenBank/DDBJ whole genome shotgun (WGS) entry which is preliminary data.</text>
</comment>
<dbReference type="InterPro" id="IPR023346">
    <property type="entry name" value="Lysozyme-like_dom_sf"/>
</dbReference>
<dbReference type="InterPro" id="IPR036779">
    <property type="entry name" value="LysM_dom_sf"/>
</dbReference>
<keyword evidence="7" id="KW-0326">Glycosidase</keyword>
<dbReference type="GO" id="GO:0016798">
    <property type="term" value="F:hydrolase activity, acting on glycosyl bonds"/>
    <property type="evidence" value="ECO:0007669"/>
    <property type="project" value="UniProtKB-KW"/>
</dbReference>
<dbReference type="RefSeq" id="WP_066751199.1">
    <property type="nucleotide sequence ID" value="NZ_LXEN01000114.1"/>
</dbReference>
<dbReference type="SUPFAM" id="SSF53955">
    <property type="entry name" value="Lysozyme-like"/>
    <property type="match status" value="1"/>
</dbReference>
<evidence type="ECO:0000256" key="4">
    <source>
        <dbReference type="ARBA" id="ARBA00023239"/>
    </source>
</evidence>
<dbReference type="EC" id="4.2.2.n1" evidence="3"/>
<dbReference type="InterPro" id="IPR000189">
    <property type="entry name" value="Transglyc_AS"/>
</dbReference>
<dbReference type="GO" id="GO:0016020">
    <property type="term" value="C:membrane"/>
    <property type="evidence" value="ECO:0007669"/>
    <property type="project" value="InterPro"/>
</dbReference>
<dbReference type="AlphaFoldDB" id="A0A198FLZ2"/>
<evidence type="ECO:0000313" key="8">
    <source>
        <dbReference type="Proteomes" id="UP000094023"/>
    </source>
</evidence>
<evidence type="ECO:0000256" key="5">
    <source>
        <dbReference type="ARBA" id="ARBA00023316"/>
    </source>
</evidence>
<dbReference type="PROSITE" id="PS51782">
    <property type="entry name" value="LYSM"/>
    <property type="match status" value="2"/>
</dbReference>